<evidence type="ECO:0008006" key="4">
    <source>
        <dbReference type="Google" id="ProtNLM"/>
    </source>
</evidence>
<dbReference type="Gene3D" id="3.90.230.10">
    <property type="entry name" value="Creatinase/methionine aminopeptidase superfamily"/>
    <property type="match status" value="1"/>
</dbReference>
<feature type="signal peptide" evidence="1">
    <location>
        <begin position="1"/>
        <end position="20"/>
    </location>
</feature>
<reference evidence="2 3" key="1">
    <citation type="journal article" date="2024" name="Commun. Biol.">
        <title>Comparative genomic analysis of thermophilic fungi reveals convergent evolutionary adaptations and gene losses.</title>
        <authorList>
            <person name="Steindorff A.S."/>
            <person name="Aguilar-Pontes M.V."/>
            <person name="Robinson A.J."/>
            <person name="Andreopoulos B."/>
            <person name="LaButti K."/>
            <person name="Kuo A."/>
            <person name="Mondo S."/>
            <person name="Riley R."/>
            <person name="Otillar R."/>
            <person name="Haridas S."/>
            <person name="Lipzen A."/>
            <person name="Grimwood J."/>
            <person name="Schmutz J."/>
            <person name="Clum A."/>
            <person name="Reid I.D."/>
            <person name="Moisan M.C."/>
            <person name="Butler G."/>
            <person name="Nguyen T.T.M."/>
            <person name="Dewar K."/>
            <person name="Conant G."/>
            <person name="Drula E."/>
            <person name="Henrissat B."/>
            <person name="Hansel C."/>
            <person name="Singer S."/>
            <person name="Hutchinson M.I."/>
            <person name="de Vries R.P."/>
            <person name="Natvig D.O."/>
            <person name="Powell A.J."/>
            <person name="Tsang A."/>
            <person name="Grigoriev I.V."/>
        </authorList>
    </citation>
    <scope>NUCLEOTIDE SEQUENCE [LARGE SCALE GENOMIC DNA]</scope>
    <source>
        <strain evidence="2 3">CBS 494.80</strain>
    </source>
</reference>
<comment type="caution">
    <text evidence="2">The sequence shown here is derived from an EMBL/GenBank/DDBJ whole genome shotgun (WGS) entry which is preliminary data.</text>
</comment>
<dbReference type="EMBL" id="JAZHXI010000020">
    <property type="protein sequence ID" value="KAL2060952.1"/>
    <property type="molecule type" value="Genomic_DNA"/>
</dbReference>
<proteinExistence type="predicted"/>
<evidence type="ECO:0000313" key="2">
    <source>
        <dbReference type="EMBL" id="KAL2060952.1"/>
    </source>
</evidence>
<keyword evidence="1" id="KW-0732">Signal</keyword>
<evidence type="ECO:0000313" key="3">
    <source>
        <dbReference type="Proteomes" id="UP001595075"/>
    </source>
</evidence>
<protein>
    <recommendedName>
        <fullName evidence="4">Peptidase M24 domain-containing protein</fullName>
    </recommendedName>
</protein>
<sequence length="486" mass="55208">MHFPTLFSLLLHSALILANANPKDVKSDVKSMVKGSEPPRDAQYHTLPSLRDSARIQDAWTKERIEGIPRILRKWGVDAWLMTQREYAEDTAFWSLKSATQFSARRRTMNLYIANPTPGTPSAYTWIDNTPEVYTSLTHILTTQNPQKIAVNTHPNIAFSSGLHVGELASLKENIDSKWIDRFVDVPMVAVEFIGTQPEAKLDWYRKMQETAWAMIGEAFSEKVIEPGVSSTEDVEWWLRSKIQEQNYTTWFQPDVNIIGVEPIFGPPTALQESLGGRKREVIQYGDNKTLLHVDFGITALGMNTDTQHLAYVLPPHHPQNHSSVPSSYLSGLHKANRLQDIVISHMIPGHTGNFILNASLAQMRSEGFEGKIYCHPIGDWGHSAGTVIGMTNLQEGVPVLGELPLLGEGYYSIELSVEHWVEEVGAKMMFYQEEDVYWAGEERGWEWVWGRQERFHLIRAKEKTKGWEEVEKVEHEMSGNEQSEL</sequence>
<feature type="chain" id="PRO_5045831539" description="Peptidase M24 domain-containing protein" evidence="1">
    <location>
        <begin position="21"/>
        <end position="486"/>
    </location>
</feature>
<gene>
    <name evidence="2" type="ORF">VTL71DRAFT_9004</name>
</gene>
<accession>A0ABR4BTI1</accession>
<dbReference type="Proteomes" id="UP001595075">
    <property type="component" value="Unassembled WGS sequence"/>
</dbReference>
<dbReference type="SUPFAM" id="SSF55920">
    <property type="entry name" value="Creatinase/aminopeptidase"/>
    <property type="match status" value="1"/>
</dbReference>
<evidence type="ECO:0000256" key="1">
    <source>
        <dbReference type="SAM" id="SignalP"/>
    </source>
</evidence>
<keyword evidence="3" id="KW-1185">Reference proteome</keyword>
<name>A0ABR4BTI1_9HELO</name>
<organism evidence="2 3">
    <name type="scientific">Oculimacula yallundae</name>
    <dbReference type="NCBI Taxonomy" id="86028"/>
    <lineage>
        <taxon>Eukaryota</taxon>
        <taxon>Fungi</taxon>
        <taxon>Dikarya</taxon>
        <taxon>Ascomycota</taxon>
        <taxon>Pezizomycotina</taxon>
        <taxon>Leotiomycetes</taxon>
        <taxon>Helotiales</taxon>
        <taxon>Ploettnerulaceae</taxon>
        <taxon>Oculimacula</taxon>
    </lineage>
</organism>
<dbReference type="InterPro" id="IPR036005">
    <property type="entry name" value="Creatinase/aminopeptidase-like"/>
</dbReference>